<dbReference type="KEGG" id="bbel:109477047"/>
<dbReference type="PANTHER" id="PTHR43756:SF5">
    <property type="entry name" value="CHOLINE MONOOXYGENASE, CHLOROPLASTIC"/>
    <property type="match status" value="1"/>
</dbReference>
<dbReference type="InterPro" id="IPR001663">
    <property type="entry name" value="Rng_hydr_dOase-A"/>
</dbReference>
<dbReference type="Proteomes" id="UP000515135">
    <property type="component" value="Unplaced"/>
</dbReference>
<evidence type="ECO:0000256" key="10">
    <source>
        <dbReference type="ARBA" id="ARBA00023004"/>
    </source>
</evidence>
<dbReference type="PANTHER" id="PTHR43756">
    <property type="entry name" value="CHOLINE MONOOXYGENASE, CHLOROPLASTIC"/>
    <property type="match status" value="1"/>
</dbReference>
<comment type="cofactor">
    <cofactor evidence="1">
        <name>Fe cation</name>
        <dbReference type="ChEBI" id="CHEBI:24875"/>
    </cofactor>
</comment>
<keyword evidence="7" id="KW-0001">2Fe-2S</keyword>
<evidence type="ECO:0000256" key="11">
    <source>
        <dbReference type="ARBA" id="ARBA00023014"/>
    </source>
</evidence>
<evidence type="ECO:0000256" key="1">
    <source>
        <dbReference type="ARBA" id="ARBA00001962"/>
    </source>
</evidence>
<dbReference type="SUPFAM" id="SSF50022">
    <property type="entry name" value="ISP domain"/>
    <property type="match status" value="1"/>
</dbReference>
<dbReference type="GeneID" id="109477047"/>
<dbReference type="PROSITE" id="PS51296">
    <property type="entry name" value="RIESKE"/>
    <property type="match status" value="1"/>
</dbReference>
<dbReference type="SUPFAM" id="SSF55961">
    <property type="entry name" value="Bet v1-like"/>
    <property type="match status" value="1"/>
</dbReference>
<dbReference type="GO" id="GO:0005506">
    <property type="term" value="F:iron ion binding"/>
    <property type="evidence" value="ECO:0007669"/>
    <property type="project" value="InterPro"/>
</dbReference>
<comment type="catalytic activity">
    <reaction evidence="12">
        <text>choline + 2 reduced [2Fe-2S]-[ferredoxin] + O2 + 2 H(+) = betaine aldehyde hydrate + 2 oxidized [2Fe-2S]-[ferredoxin] + H2O</text>
        <dbReference type="Rhea" id="RHEA:17769"/>
        <dbReference type="Rhea" id="RHEA-COMP:10000"/>
        <dbReference type="Rhea" id="RHEA-COMP:10001"/>
        <dbReference type="ChEBI" id="CHEBI:15354"/>
        <dbReference type="ChEBI" id="CHEBI:15377"/>
        <dbReference type="ChEBI" id="CHEBI:15378"/>
        <dbReference type="ChEBI" id="CHEBI:15379"/>
        <dbReference type="ChEBI" id="CHEBI:15870"/>
        <dbReference type="ChEBI" id="CHEBI:33737"/>
        <dbReference type="ChEBI" id="CHEBI:33738"/>
        <dbReference type="EC" id="1.14.15.7"/>
    </reaction>
</comment>
<evidence type="ECO:0000256" key="8">
    <source>
        <dbReference type="ARBA" id="ARBA00022723"/>
    </source>
</evidence>
<gene>
    <name evidence="15" type="primary">LOC109477047</name>
</gene>
<dbReference type="InterPro" id="IPR015879">
    <property type="entry name" value="Ring_hydroxy_dOase_asu_C_dom"/>
</dbReference>
<dbReference type="Pfam" id="PF00848">
    <property type="entry name" value="Ring_hydroxyl_A"/>
    <property type="match status" value="1"/>
</dbReference>
<dbReference type="UniPathway" id="UPA00529">
    <property type="reaction ID" value="UER00430"/>
</dbReference>
<evidence type="ECO:0000256" key="7">
    <source>
        <dbReference type="ARBA" id="ARBA00022714"/>
    </source>
</evidence>
<keyword evidence="8" id="KW-0479">Metal-binding</keyword>
<evidence type="ECO:0000259" key="13">
    <source>
        <dbReference type="PROSITE" id="PS51296"/>
    </source>
</evidence>
<evidence type="ECO:0000256" key="12">
    <source>
        <dbReference type="ARBA" id="ARBA00049097"/>
    </source>
</evidence>
<evidence type="ECO:0000256" key="2">
    <source>
        <dbReference type="ARBA" id="ARBA00002149"/>
    </source>
</evidence>
<dbReference type="AlphaFoldDB" id="A0A6P4ZVI3"/>
<dbReference type="OrthoDB" id="426882at2759"/>
<evidence type="ECO:0000256" key="3">
    <source>
        <dbReference type="ARBA" id="ARBA00004866"/>
    </source>
</evidence>
<organism evidence="14 15">
    <name type="scientific">Branchiostoma belcheri</name>
    <name type="common">Amphioxus</name>
    <dbReference type="NCBI Taxonomy" id="7741"/>
    <lineage>
        <taxon>Eukaryota</taxon>
        <taxon>Metazoa</taxon>
        <taxon>Chordata</taxon>
        <taxon>Cephalochordata</taxon>
        <taxon>Leptocardii</taxon>
        <taxon>Amphioxiformes</taxon>
        <taxon>Branchiostomatidae</taxon>
        <taxon>Branchiostoma</taxon>
    </lineage>
</organism>
<proteinExistence type="inferred from homology"/>
<evidence type="ECO:0000313" key="15">
    <source>
        <dbReference type="RefSeq" id="XP_019633636.1"/>
    </source>
</evidence>
<keyword evidence="11" id="KW-0411">Iron-sulfur</keyword>
<sequence>MFRRTVLISFRFAERRYRSSAVAPSARDAYVAEEVQKFCTETPVERATTPPSSWFTDPAIYGLEKRTVFKWNWVAVGRTDQVASPGQYFTGVVGDEPFLVVRDKSNTLRGFFNVCRHHAAILAGEDEGTADAFTCCYHGWTYGLDGRLTKAMRLRGIQNFSARNFGLKPMAVKAWGPLVLVRPDGQEDGTDFETQVTSLKDQLDDLGFTSGLRFVERRRYRVNCNWKVVLDNYLDGGYHVEYLHRNLASNLSIDTYRTDVQELYSVQTCSGSAEDDQSMTRQRIGKTSIYGCVYPNLMINRYGPWLDTNIALPLTHDTTEVIYDYWLAEEFAQTLRGEAELQEFVQTSLTESDKVQQEDTFICERVQKGLRSSAYDVGRYAPRVEMADHAFHLKLASDLKQGIRTDKLTNGITVPCMF</sequence>
<keyword evidence="14" id="KW-1185">Reference proteome</keyword>
<dbReference type="PRINTS" id="PR00090">
    <property type="entry name" value="RNGDIOXGNASE"/>
</dbReference>
<protein>
    <recommendedName>
        <fullName evidence="6">Choline monooxygenase, chloroplastic</fullName>
        <ecNumber evidence="5">1.14.15.7</ecNumber>
    </recommendedName>
</protein>
<comment type="function">
    <text evidence="2">Catalyzes the first step of the osmoprotectant glycine betaine synthesis.</text>
</comment>
<evidence type="ECO:0000256" key="9">
    <source>
        <dbReference type="ARBA" id="ARBA00023002"/>
    </source>
</evidence>
<evidence type="ECO:0000256" key="4">
    <source>
        <dbReference type="ARBA" id="ARBA00010848"/>
    </source>
</evidence>
<dbReference type="InterPro" id="IPR017941">
    <property type="entry name" value="Rieske_2Fe-2S"/>
</dbReference>
<dbReference type="GO" id="GO:0051537">
    <property type="term" value="F:2 iron, 2 sulfur cluster binding"/>
    <property type="evidence" value="ECO:0007669"/>
    <property type="project" value="UniProtKB-KW"/>
</dbReference>
<evidence type="ECO:0000256" key="5">
    <source>
        <dbReference type="ARBA" id="ARBA00012763"/>
    </source>
</evidence>
<feature type="domain" description="Rieske" evidence="13">
    <location>
        <begin position="73"/>
        <end position="181"/>
    </location>
</feature>
<keyword evidence="9" id="KW-0560">Oxidoreductase</keyword>
<comment type="pathway">
    <text evidence="3">Amine and polyamine biosynthesis; betaine biosynthesis via choline pathway; betaine aldehyde from choline (monooxygenase route): step 1/1.</text>
</comment>
<comment type="similarity">
    <text evidence="4">Belongs to the choline monooxygenase family.</text>
</comment>
<dbReference type="Pfam" id="PF00355">
    <property type="entry name" value="Rieske"/>
    <property type="match status" value="1"/>
</dbReference>
<dbReference type="RefSeq" id="XP_019633636.1">
    <property type="nucleotide sequence ID" value="XM_019778077.1"/>
</dbReference>
<name>A0A6P4ZVI3_BRABE</name>
<dbReference type="Gene3D" id="3.90.380.10">
    <property type="entry name" value="Naphthalene 1,2-dioxygenase Alpha Subunit, Chain A, domain 1"/>
    <property type="match status" value="2"/>
</dbReference>
<dbReference type="Gene3D" id="2.102.10.10">
    <property type="entry name" value="Rieske [2Fe-2S] iron-sulphur domain"/>
    <property type="match status" value="1"/>
</dbReference>
<dbReference type="GO" id="GO:0019133">
    <property type="term" value="F:choline monooxygenase activity"/>
    <property type="evidence" value="ECO:0007669"/>
    <property type="project" value="UniProtKB-EC"/>
</dbReference>
<dbReference type="InterPro" id="IPR036922">
    <property type="entry name" value="Rieske_2Fe-2S_sf"/>
</dbReference>
<dbReference type="EC" id="1.14.15.7" evidence="5"/>
<evidence type="ECO:0000313" key="14">
    <source>
        <dbReference type="Proteomes" id="UP000515135"/>
    </source>
</evidence>
<reference evidence="15" key="1">
    <citation type="submission" date="2025-08" db="UniProtKB">
        <authorList>
            <consortium name="RefSeq"/>
        </authorList>
    </citation>
    <scope>IDENTIFICATION</scope>
    <source>
        <tissue evidence="15">Gonad</tissue>
    </source>
</reference>
<dbReference type="GO" id="GO:0019285">
    <property type="term" value="P:glycine betaine biosynthetic process from choline"/>
    <property type="evidence" value="ECO:0007669"/>
    <property type="project" value="UniProtKB-UniPathway"/>
</dbReference>
<keyword evidence="10" id="KW-0408">Iron</keyword>
<accession>A0A6P4ZVI3</accession>
<evidence type="ECO:0000256" key="6">
    <source>
        <dbReference type="ARBA" id="ARBA00014931"/>
    </source>
</evidence>